<evidence type="ECO:0000313" key="2">
    <source>
        <dbReference type="Proteomes" id="UP000826212"/>
    </source>
</evidence>
<reference evidence="1" key="1">
    <citation type="submission" date="2021-08" db="EMBL/GenBank/DDBJ databases">
        <title>Novel anaerobic bacterium isolated from sea squirt in East Sea, Republic of Korea.</title>
        <authorList>
            <person name="Nguyen T.H."/>
            <person name="Li Z."/>
            <person name="Lee Y.-J."/>
            <person name="Ko J."/>
            <person name="Kim S.-G."/>
        </authorList>
    </citation>
    <scope>NUCLEOTIDE SEQUENCE</scope>
    <source>
        <strain evidence="1">KCTC 25031</strain>
    </source>
</reference>
<keyword evidence="2" id="KW-1185">Reference proteome</keyword>
<gene>
    <name evidence="1" type="ORF">K4L44_12805</name>
</gene>
<keyword evidence="1" id="KW-0378">Hydrolase</keyword>
<protein>
    <submittedName>
        <fullName evidence="1">Zinc-dependent metalloprotease</fullName>
    </submittedName>
</protein>
<dbReference type="EMBL" id="CP081303">
    <property type="protein sequence ID" value="QZE13455.1"/>
    <property type="molecule type" value="Genomic_DNA"/>
</dbReference>
<proteinExistence type="predicted"/>
<dbReference type="Proteomes" id="UP000826212">
    <property type="component" value="Chromosome"/>
</dbReference>
<accession>A0AC61NGT7</accession>
<keyword evidence="1" id="KW-0645">Protease</keyword>
<sequence length="1174" mass="133650">MKNFTFLVFLIAISLVTTAQPKKKSHCSNSDQYRAFMEHLAKDPGLSKKVEQSMFDGKKTLKLDLDADRKYVIPIVFHVIHDYGVENISDEKIMEALSIINKDYAAINEDMNQIVDRFNGSVGIPNIEFRLAKVDPLGNYTTGITRDVSPLTINGSWDHPEVKRINSWPHEKYLNIWIVRSSDGGNGSAWAYLPYQTDNEQYADLDGIIISSWAFGATTEGYHRILTHEIGHFLNLYHTWSPWLSCGETSACNEDDEVADTPNCTGYYGGCELDHHSCGSLDMIQNYMDYAKCPIAFTKGQVERMHHALHSKVSHRNNLWSKENIQNVLYPKHALVDLEGQNFNESSTNTGSFSTTITAKIIGDEFTSDPWNSSNITFKNLPQGLVPETKKIDENHFEISLSGKAIKHSSEDNITIEVEIKREALISNTTEKCGFGIPIVFRDPYRMIHNKLSISVDENNPWEYFTLKNTSNSYGLWYEKGKLRLETYKKNILCESQSENITPLNLGVLINEVSETWNEGGNYPNEHNFITSQYRSWEGKTAFLGFFVTNEMNENLYGWMKVSINNAGTQAELIEYALNTDPTKGIRAGQIDSQLPVYSQDTNTFEEDRDLNNGTVSTKASITFLSKYDIGSDRVLQPTTDYEISDVPTGLTSKIEVIDGNIWIQWMGTAIKHEKKDNRDITIQLKSNTFVGEESYTEEIVYHMNFIDPYRIITGELTDILVDSSNKWKWFNLFEEGPAYGNWMYKQSHIKLETYNKACITEQDSRNIQRLNRGEVVSEDRNWQKPGEYPDQLDIYHASYTKWGNTEGYIGIKFYLKDQLHYGWLKGKMEGYGERFHLVAYGYNEKPNAPIYAGEGETTLPLEVDIVADNYHIEEGNSVQFSLNSNQVVNSCNWTFEGGSPYTYSGTTPPRVTYNHKGVFNVTADIISGDQNSTVSKNDMVTVTKKVVNDYCIPKVEPKYLGLKIINVSVNNQTFDVNREGYIMSSNDFYFNRNETNIVYVDITPKWEGTYVKVWIDWNGDNKFTDEELACYMQGTTSAYGGAINIPTDAVPQTHMRCMLYYGNKDKKACDPITYQGMVVDYTVVIDNDKISTNIDQNNSEKDVIYPNPTKESFTVHLKGSSTITICNIEGITMKQVRLSKGLRQVSVRDLTPGVYFVKIKSGNTITKHRIIIQ</sequence>
<evidence type="ECO:0000313" key="1">
    <source>
        <dbReference type="EMBL" id="QZE13455.1"/>
    </source>
</evidence>
<name>A0AC61NGT7_9BACT</name>
<organism evidence="1 2">
    <name type="scientific">Halosquirtibacter laminarini</name>
    <dbReference type="NCBI Taxonomy" id="3374600"/>
    <lineage>
        <taxon>Bacteria</taxon>
        <taxon>Pseudomonadati</taxon>
        <taxon>Bacteroidota</taxon>
        <taxon>Bacteroidia</taxon>
        <taxon>Marinilabiliales</taxon>
        <taxon>Prolixibacteraceae</taxon>
        <taxon>Halosquirtibacter</taxon>
    </lineage>
</organism>
<keyword evidence="1" id="KW-0482">Metalloprotease</keyword>